<evidence type="ECO:0000313" key="3">
    <source>
        <dbReference type="Proteomes" id="UP000474159"/>
    </source>
</evidence>
<dbReference type="EMBL" id="VZZK01000003">
    <property type="protein sequence ID" value="KAB1080953.1"/>
    <property type="molecule type" value="Genomic_DNA"/>
</dbReference>
<keyword evidence="1" id="KW-1133">Transmembrane helix</keyword>
<keyword evidence="3" id="KW-1185">Reference proteome</keyword>
<name>A0A6L3T302_9HYPH</name>
<accession>A0A6L3T302</accession>
<dbReference type="OrthoDB" id="8009471at2"/>
<comment type="caution">
    <text evidence="2">The sequence shown here is derived from an EMBL/GenBank/DDBJ whole genome shotgun (WGS) entry which is preliminary data.</text>
</comment>
<keyword evidence="1" id="KW-0812">Transmembrane</keyword>
<sequence>MVSHVSRWSHRIGLVLAGPPLALAIWLGSVATWNARPLPPCNAGGLDPLKPTQKCRRAPVPAGQGSLGESGSVASLRLIEQGTVSGVPDFRSAGSAAMVSLALYLASRAGGRFAILIRRRAIKGHLQDSAAGA</sequence>
<evidence type="ECO:0000256" key="1">
    <source>
        <dbReference type="SAM" id="Phobius"/>
    </source>
</evidence>
<dbReference type="Proteomes" id="UP000474159">
    <property type="component" value="Unassembled WGS sequence"/>
</dbReference>
<keyword evidence="1" id="KW-0472">Membrane</keyword>
<gene>
    <name evidence="2" type="ORF">F6X53_04555</name>
</gene>
<dbReference type="RefSeq" id="WP_150997646.1">
    <property type="nucleotide sequence ID" value="NZ_BPQY01000429.1"/>
</dbReference>
<reference evidence="2 3" key="1">
    <citation type="submission" date="2019-09" db="EMBL/GenBank/DDBJ databases">
        <title>YIM 48816 draft genome.</title>
        <authorList>
            <person name="Jiang L."/>
        </authorList>
    </citation>
    <scope>NUCLEOTIDE SEQUENCE [LARGE SCALE GENOMIC DNA]</scope>
    <source>
        <strain evidence="2 3">YIM 48816</strain>
    </source>
</reference>
<dbReference type="AlphaFoldDB" id="A0A6L3T302"/>
<proteinExistence type="predicted"/>
<feature type="transmembrane region" description="Helical" evidence="1">
    <location>
        <begin position="12"/>
        <end position="33"/>
    </location>
</feature>
<protein>
    <submittedName>
        <fullName evidence="2">Uncharacterized protein</fullName>
    </submittedName>
</protein>
<evidence type="ECO:0000313" key="2">
    <source>
        <dbReference type="EMBL" id="KAB1080953.1"/>
    </source>
</evidence>
<organism evidence="2 3">
    <name type="scientific">Methylobacterium soli</name>
    <dbReference type="NCBI Taxonomy" id="553447"/>
    <lineage>
        <taxon>Bacteria</taxon>
        <taxon>Pseudomonadati</taxon>
        <taxon>Pseudomonadota</taxon>
        <taxon>Alphaproteobacteria</taxon>
        <taxon>Hyphomicrobiales</taxon>
        <taxon>Methylobacteriaceae</taxon>
        <taxon>Methylobacterium</taxon>
    </lineage>
</organism>